<protein>
    <recommendedName>
        <fullName evidence="16">G-protein coupled receptors family 2 profile 2 domain-containing protein</fullName>
    </recommendedName>
</protein>
<organism evidence="14 15">
    <name type="scientific">Opisthorchis felineus</name>
    <dbReference type="NCBI Taxonomy" id="147828"/>
    <lineage>
        <taxon>Eukaryota</taxon>
        <taxon>Metazoa</taxon>
        <taxon>Spiralia</taxon>
        <taxon>Lophotrochozoa</taxon>
        <taxon>Platyhelminthes</taxon>
        <taxon>Trematoda</taxon>
        <taxon>Digenea</taxon>
        <taxon>Opisthorchiida</taxon>
        <taxon>Opisthorchiata</taxon>
        <taxon>Opisthorchiidae</taxon>
        <taxon>Opisthorchis</taxon>
    </lineage>
</organism>
<evidence type="ECO:0000259" key="12">
    <source>
        <dbReference type="PROSITE" id="PS50227"/>
    </source>
</evidence>
<reference evidence="14 15" key="1">
    <citation type="journal article" date="2019" name="BMC Genomics">
        <title>New insights from Opisthorchis felineus genome: update on genomics of the epidemiologically important liver flukes.</title>
        <authorList>
            <person name="Ershov N.I."/>
            <person name="Mordvinov V.A."/>
            <person name="Prokhortchouk E.B."/>
            <person name="Pakharukova M.Y."/>
            <person name="Gunbin K.V."/>
            <person name="Ustyantsev K."/>
            <person name="Genaev M.A."/>
            <person name="Blinov A.G."/>
            <person name="Mazur A."/>
            <person name="Boulygina E."/>
            <person name="Tsygankova S."/>
            <person name="Khrameeva E."/>
            <person name="Chekanov N."/>
            <person name="Fan G."/>
            <person name="Xiao A."/>
            <person name="Zhang H."/>
            <person name="Xu X."/>
            <person name="Yang H."/>
            <person name="Solovyev V."/>
            <person name="Lee S.M."/>
            <person name="Liu X."/>
            <person name="Afonnikov D.A."/>
            <person name="Skryabin K.G."/>
        </authorList>
    </citation>
    <scope>NUCLEOTIDE SEQUENCE [LARGE SCALE GENOMIC DNA]</scope>
    <source>
        <strain evidence="14">AK-0245</strain>
        <tissue evidence="14">Whole organism</tissue>
    </source>
</reference>
<evidence type="ECO:0008006" key="16">
    <source>
        <dbReference type="Google" id="ProtNLM"/>
    </source>
</evidence>
<proteinExistence type="inferred from homology"/>
<keyword evidence="5 11" id="KW-1133">Transmembrane helix</keyword>
<dbReference type="InterPro" id="IPR017983">
    <property type="entry name" value="GPCR_2_secretin-like_CS"/>
</dbReference>
<evidence type="ECO:0000256" key="4">
    <source>
        <dbReference type="ARBA" id="ARBA00022692"/>
    </source>
</evidence>
<dbReference type="STRING" id="147828.A0A4S2LVB4"/>
<feature type="transmembrane region" description="Helical" evidence="11">
    <location>
        <begin position="276"/>
        <end position="297"/>
    </location>
</feature>
<keyword evidence="3" id="KW-1003">Cell membrane</keyword>
<comment type="subcellular location">
    <subcellularLocation>
        <location evidence="1">Cell membrane</location>
        <topology evidence="1">Multi-pass membrane protein</topology>
    </subcellularLocation>
</comment>
<evidence type="ECO:0000259" key="13">
    <source>
        <dbReference type="PROSITE" id="PS50261"/>
    </source>
</evidence>
<dbReference type="InterPro" id="IPR001879">
    <property type="entry name" value="GPCR_2_extracellular_dom"/>
</dbReference>
<dbReference type="GO" id="GO:0008528">
    <property type="term" value="F:G protein-coupled peptide receptor activity"/>
    <property type="evidence" value="ECO:0007669"/>
    <property type="project" value="TreeGrafter"/>
</dbReference>
<evidence type="ECO:0000256" key="6">
    <source>
        <dbReference type="ARBA" id="ARBA00023040"/>
    </source>
</evidence>
<dbReference type="InterPro" id="IPR017981">
    <property type="entry name" value="GPCR_2-like_7TM"/>
</dbReference>
<dbReference type="PANTHER" id="PTHR45620:SF17">
    <property type="entry name" value="PDF RECEPTOR"/>
    <property type="match status" value="1"/>
</dbReference>
<evidence type="ECO:0000256" key="10">
    <source>
        <dbReference type="ARBA" id="ARBA00023224"/>
    </source>
</evidence>
<dbReference type="InterPro" id="IPR036445">
    <property type="entry name" value="GPCR_2_extracell_dom_sf"/>
</dbReference>
<feature type="transmembrane region" description="Helical" evidence="11">
    <location>
        <begin position="136"/>
        <end position="154"/>
    </location>
</feature>
<dbReference type="GO" id="GO:0005886">
    <property type="term" value="C:plasma membrane"/>
    <property type="evidence" value="ECO:0007669"/>
    <property type="project" value="UniProtKB-SubCell"/>
</dbReference>
<evidence type="ECO:0000313" key="14">
    <source>
        <dbReference type="EMBL" id="TGZ67792.1"/>
    </source>
</evidence>
<feature type="domain" description="G-protein coupled receptors family 2 profile 2" evidence="13">
    <location>
        <begin position="99"/>
        <end position="369"/>
    </location>
</feature>
<dbReference type="SMART" id="SM00008">
    <property type="entry name" value="HormR"/>
    <property type="match status" value="1"/>
</dbReference>
<feature type="transmembrane region" description="Helical" evidence="11">
    <location>
        <begin position="317"/>
        <end position="334"/>
    </location>
</feature>
<evidence type="ECO:0000256" key="1">
    <source>
        <dbReference type="ARBA" id="ARBA00004651"/>
    </source>
</evidence>
<gene>
    <name evidence="14" type="ORF">CRM22_004600</name>
</gene>
<feature type="transmembrane region" description="Helical" evidence="11">
    <location>
        <begin position="237"/>
        <end position="256"/>
    </location>
</feature>
<comment type="caution">
    <text evidence="14">The sequence shown here is derived from an EMBL/GenBank/DDBJ whole genome shotgun (WGS) entry which is preliminary data.</text>
</comment>
<dbReference type="AlphaFoldDB" id="A0A4S2LVB4"/>
<name>A0A4S2LVB4_OPIFE</name>
<evidence type="ECO:0000256" key="2">
    <source>
        <dbReference type="ARBA" id="ARBA00005314"/>
    </source>
</evidence>
<dbReference type="Pfam" id="PF00002">
    <property type="entry name" value="7tm_2"/>
    <property type="match status" value="1"/>
</dbReference>
<dbReference type="EMBL" id="SJOL01006400">
    <property type="protein sequence ID" value="TGZ67792.1"/>
    <property type="molecule type" value="Genomic_DNA"/>
</dbReference>
<keyword evidence="6" id="KW-0297">G-protein coupled receptor</keyword>
<feature type="transmembrane region" description="Helical" evidence="11">
    <location>
        <begin position="354"/>
        <end position="372"/>
    </location>
</feature>
<dbReference type="Proteomes" id="UP000308267">
    <property type="component" value="Unassembled WGS sequence"/>
</dbReference>
<evidence type="ECO:0000256" key="7">
    <source>
        <dbReference type="ARBA" id="ARBA00023136"/>
    </source>
</evidence>
<dbReference type="PROSITE" id="PS50261">
    <property type="entry name" value="G_PROTEIN_RECEP_F2_4"/>
    <property type="match status" value="1"/>
</dbReference>
<evidence type="ECO:0000313" key="15">
    <source>
        <dbReference type="Proteomes" id="UP000308267"/>
    </source>
</evidence>
<dbReference type="PRINTS" id="PR00249">
    <property type="entry name" value="GPCRSECRETIN"/>
</dbReference>
<comment type="similarity">
    <text evidence="2">Belongs to the G-protein coupled receptor 2 family.</text>
</comment>
<dbReference type="PROSITE" id="PS50227">
    <property type="entry name" value="G_PROTEIN_RECEP_F2_3"/>
    <property type="match status" value="1"/>
</dbReference>
<evidence type="ECO:0000256" key="5">
    <source>
        <dbReference type="ARBA" id="ARBA00022989"/>
    </source>
</evidence>
<dbReference type="InterPro" id="IPR050332">
    <property type="entry name" value="GPCR_2"/>
</dbReference>
<dbReference type="InterPro" id="IPR000832">
    <property type="entry name" value="GPCR_2_secretin-like"/>
</dbReference>
<evidence type="ECO:0000256" key="8">
    <source>
        <dbReference type="ARBA" id="ARBA00023170"/>
    </source>
</evidence>
<feature type="transmembrane region" description="Helical" evidence="11">
    <location>
        <begin position="101"/>
        <end position="124"/>
    </location>
</feature>
<dbReference type="OrthoDB" id="5967113at2759"/>
<keyword evidence="8" id="KW-0675">Receptor</keyword>
<dbReference type="Gene3D" id="1.20.1070.10">
    <property type="entry name" value="Rhodopsin 7-helix transmembrane proteins"/>
    <property type="match status" value="1"/>
</dbReference>
<keyword evidence="15" id="KW-1185">Reference proteome</keyword>
<keyword evidence="9" id="KW-0325">Glycoprotein</keyword>
<dbReference type="Pfam" id="PF02793">
    <property type="entry name" value="HRM"/>
    <property type="match status" value="1"/>
</dbReference>
<keyword evidence="7 11" id="KW-0472">Membrane</keyword>
<accession>A0A4S2LVB4</accession>
<evidence type="ECO:0000256" key="3">
    <source>
        <dbReference type="ARBA" id="ARBA00022475"/>
    </source>
</evidence>
<keyword evidence="4 11" id="KW-0812">Transmembrane</keyword>
<dbReference type="PROSITE" id="PS00650">
    <property type="entry name" value="G_PROTEIN_RECEP_F2_2"/>
    <property type="match status" value="1"/>
</dbReference>
<dbReference type="PANTHER" id="PTHR45620">
    <property type="entry name" value="PDF RECEPTOR-LIKE PROTEIN-RELATED"/>
    <property type="match status" value="1"/>
</dbReference>
<feature type="transmembrane region" description="Helical" evidence="11">
    <location>
        <begin position="205"/>
        <end position="225"/>
    </location>
</feature>
<evidence type="ECO:0000256" key="9">
    <source>
        <dbReference type="ARBA" id="ARBA00023180"/>
    </source>
</evidence>
<keyword evidence="10" id="KW-0807">Transducer</keyword>
<dbReference type="SUPFAM" id="SSF111418">
    <property type="entry name" value="Hormone receptor domain"/>
    <property type="match status" value="1"/>
</dbReference>
<evidence type="ECO:0000256" key="11">
    <source>
        <dbReference type="SAM" id="Phobius"/>
    </source>
</evidence>
<dbReference type="Gene3D" id="4.10.1240.10">
    <property type="entry name" value="GPCR, family 2, extracellular hormone receptor domain"/>
    <property type="match status" value="1"/>
</dbReference>
<dbReference type="GO" id="GO:0007188">
    <property type="term" value="P:adenylate cyclase-modulating G protein-coupled receptor signaling pathway"/>
    <property type="evidence" value="ECO:0007669"/>
    <property type="project" value="TreeGrafter"/>
</dbReference>
<feature type="domain" description="G-protein coupled receptors family 2 profile 1" evidence="12">
    <location>
        <begin position="1"/>
        <end position="83"/>
    </location>
</feature>
<sequence>MENSTQPISNLTCPAYFDKYLQWSQTGAGLTASQPCPDIAESIFNGVATRYCHPTGRWTNRDNAPVENVTESFTNYNDCGVPIPSDVESDDMAWNQLTGTVWGIVGLIGLCFTITALVTSLCILQSIRIQNCRLKIHKQLFLAFLIEAVAQVGVTSENVNAFFQTRNGQNDTEVLSSGNATLGSSVAIWTVNCMFVMEEFGHSSVIAWAFVEGIHIFNIIVVSVFSKKFPLKLCGTIAWMSSIGITAIWLSAWLPYPRQPNWYYYGKHWSYHILTAFRLSLLLINIIFLTKVMYVFVNRLRANCTSELLKLRKATKAIALLMPLLGITNFVAIYQEPVSKVGFNIANGIRRIVLSWQGFIVSILYCFLNSTIRRGLRRSLVAFKRTHLTQHKSIFLTVTPINAPIR</sequence>
<dbReference type="GO" id="GO:0007166">
    <property type="term" value="P:cell surface receptor signaling pathway"/>
    <property type="evidence" value="ECO:0007669"/>
    <property type="project" value="InterPro"/>
</dbReference>